<organism evidence="2">
    <name type="scientific">Alexandrium monilatum</name>
    <dbReference type="NCBI Taxonomy" id="311494"/>
    <lineage>
        <taxon>Eukaryota</taxon>
        <taxon>Sar</taxon>
        <taxon>Alveolata</taxon>
        <taxon>Dinophyceae</taxon>
        <taxon>Gonyaulacales</taxon>
        <taxon>Pyrocystaceae</taxon>
        <taxon>Alexandrium</taxon>
    </lineage>
</organism>
<accession>A0A7S4VC10</accession>
<feature type="compositionally biased region" description="Low complexity" evidence="1">
    <location>
        <begin position="151"/>
        <end position="164"/>
    </location>
</feature>
<name>A0A7S4VC10_9DINO</name>
<feature type="compositionally biased region" description="Low complexity" evidence="1">
    <location>
        <begin position="222"/>
        <end position="239"/>
    </location>
</feature>
<dbReference type="AlphaFoldDB" id="A0A7S4VC10"/>
<reference evidence="2" key="1">
    <citation type="submission" date="2021-01" db="EMBL/GenBank/DDBJ databases">
        <authorList>
            <person name="Corre E."/>
            <person name="Pelletier E."/>
            <person name="Niang G."/>
            <person name="Scheremetjew M."/>
            <person name="Finn R."/>
            <person name="Kale V."/>
            <person name="Holt S."/>
            <person name="Cochrane G."/>
            <person name="Meng A."/>
            <person name="Brown T."/>
            <person name="Cohen L."/>
        </authorList>
    </citation>
    <scope>NUCLEOTIDE SEQUENCE</scope>
    <source>
        <strain evidence="2">CCMP3105</strain>
    </source>
</reference>
<proteinExistence type="predicted"/>
<dbReference type="EMBL" id="HBNR01022680">
    <property type="protein sequence ID" value="CAE4575530.1"/>
    <property type="molecule type" value="Transcribed_RNA"/>
</dbReference>
<sequence>MDAVMELATETQAEAGEGSPKDPAWWSAAAGLSDVPQDLNSIHAANATCAAFHADVAAKHAASLAQWVQYLWTQIASLQNKIFELEDWKKKTLDDMSKLRFEHKLLRRKLMPDDQGEDAGLPVKARSLPLLLAEHVDSGDSTSRSTKKSKAASPVSSPTSSPASMRPPPGLDMMLESSKDGGAKRVSFAPPAEAGAPAPPAALPMVKPPSPKEVELPTAPRSMSELSLSESASLGSETSPMSAAALDEGLLEGVHVTPSTVDGAECESAEWRIGHLSTKLRGCMGRALVSSPFTAWGMEDLRLMVFPESREVSHGPRSRRQKELYAKKVSEGPLEGVLKLKVPDCPAPHVLEYYLKIGEIRKGPFNHNFAESTVNGCVDFGIDWLKQVDADHSLTVGVEILCTGAAANGVRAADGGMPP</sequence>
<evidence type="ECO:0000256" key="1">
    <source>
        <dbReference type="SAM" id="MobiDB-lite"/>
    </source>
</evidence>
<feature type="region of interest" description="Disordered" evidence="1">
    <location>
        <begin position="136"/>
        <end position="239"/>
    </location>
</feature>
<protein>
    <submittedName>
        <fullName evidence="2">Uncharacterized protein</fullName>
    </submittedName>
</protein>
<feature type="compositionally biased region" description="Pro residues" evidence="1">
    <location>
        <begin position="197"/>
        <end position="209"/>
    </location>
</feature>
<gene>
    <name evidence="2" type="ORF">AMON00008_LOCUS15150</name>
</gene>
<evidence type="ECO:0000313" key="2">
    <source>
        <dbReference type="EMBL" id="CAE4575530.1"/>
    </source>
</evidence>